<dbReference type="SUPFAM" id="SSF56112">
    <property type="entry name" value="Protein kinase-like (PK-like)"/>
    <property type="match status" value="1"/>
</dbReference>
<dbReference type="InterPro" id="IPR040976">
    <property type="entry name" value="Pkinase_fungal"/>
</dbReference>
<reference evidence="2 3" key="1">
    <citation type="journal article" date="2019" name="Nat. Ecol. Evol.">
        <title>Megaphylogeny resolves global patterns of mushroom evolution.</title>
        <authorList>
            <person name="Varga T."/>
            <person name="Krizsan K."/>
            <person name="Foldi C."/>
            <person name="Dima B."/>
            <person name="Sanchez-Garcia M."/>
            <person name="Sanchez-Ramirez S."/>
            <person name="Szollosi G.J."/>
            <person name="Szarkandi J.G."/>
            <person name="Papp V."/>
            <person name="Albert L."/>
            <person name="Andreopoulos W."/>
            <person name="Angelini C."/>
            <person name="Antonin V."/>
            <person name="Barry K.W."/>
            <person name="Bougher N.L."/>
            <person name="Buchanan P."/>
            <person name="Buyck B."/>
            <person name="Bense V."/>
            <person name="Catcheside P."/>
            <person name="Chovatia M."/>
            <person name="Cooper J."/>
            <person name="Damon W."/>
            <person name="Desjardin D."/>
            <person name="Finy P."/>
            <person name="Geml J."/>
            <person name="Haridas S."/>
            <person name="Hughes K."/>
            <person name="Justo A."/>
            <person name="Karasinski D."/>
            <person name="Kautmanova I."/>
            <person name="Kiss B."/>
            <person name="Kocsube S."/>
            <person name="Kotiranta H."/>
            <person name="LaButti K.M."/>
            <person name="Lechner B.E."/>
            <person name="Liimatainen K."/>
            <person name="Lipzen A."/>
            <person name="Lukacs Z."/>
            <person name="Mihaltcheva S."/>
            <person name="Morgado L.N."/>
            <person name="Niskanen T."/>
            <person name="Noordeloos M.E."/>
            <person name="Ohm R.A."/>
            <person name="Ortiz-Santana B."/>
            <person name="Ovrebo C."/>
            <person name="Racz N."/>
            <person name="Riley R."/>
            <person name="Savchenko A."/>
            <person name="Shiryaev A."/>
            <person name="Soop K."/>
            <person name="Spirin V."/>
            <person name="Szebenyi C."/>
            <person name="Tomsovsky M."/>
            <person name="Tulloss R.E."/>
            <person name="Uehling J."/>
            <person name="Grigoriev I.V."/>
            <person name="Vagvolgyi C."/>
            <person name="Papp T."/>
            <person name="Martin F.M."/>
            <person name="Miettinen O."/>
            <person name="Hibbett D.S."/>
            <person name="Nagy L.G."/>
        </authorList>
    </citation>
    <scope>NUCLEOTIDE SEQUENCE [LARGE SCALE GENOMIC DNA]</scope>
    <source>
        <strain evidence="2 3">CBS 121175</strain>
    </source>
</reference>
<protein>
    <recommendedName>
        <fullName evidence="1">Protein kinase domain-containing protein</fullName>
    </recommendedName>
</protein>
<dbReference type="PROSITE" id="PS50011">
    <property type="entry name" value="PROTEIN_KINASE_DOM"/>
    <property type="match status" value="1"/>
</dbReference>
<dbReference type="PANTHER" id="PTHR38248:SF2">
    <property type="entry name" value="FUNK1 11"/>
    <property type="match status" value="1"/>
</dbReference>
<evidence type="ECO:0000313" key="2">
    <source>
        <dbReference type="EMBL" id="TFK20270.1"/>
    </source>
</evidence>
<feature type="domain" description="Protein kinase" evidence="1">
    <location>
        <begin position="1"/>
        <end position="197"/>
    </location>
</feature>
<dbReference type="STRING" id="230819.A0A5C3KJC2"/>
<dbReference type="Pfam" id="PF17667">
    <property type="entry name" value="Pkinase_fungal"/>
    <property type="match status" value="1"/>
</dbReference>
<dbReference type="GO" id="GO:0005524">
    <property type="term" value="F:ATP binding"/>
    <property type="evidence" value="ECO:0007669"/>
    <property type="project" value="InterPro"/>
</dbReference>
<dbReference type="EMBL" id="ML210306">
    <property type="protein sequence ID" value="TFK20270.1"/>
    <property type="molecule type" value="Genomic_DNA"/>
</dbReference>
<dbReference type="PANTHER" id="PTHR38248">
    <property type="entry name" value="FUNK1 6"/>
    <property type="match status" value="1"/>
</dbReference>
<dbReference type="GO" id="GO:0004672">
    <property type="term" value="F:protein kinase activity"/>
    <property type="evidence" value="ECO:0007669"/>
    <property type="project" value="InterPro"/>
</dbReference>
<evidence type="ECO:0000259" key="1">
    <source>
        <dbReference type="PROSITE" id="PS50011"/>
    </source>
</evidence>
<dbReference type="OrthoDB" id="5569250at2759"/>
<dbReference type="InterPro" id="IPR008266">
    <property type="entry name" value="Tyr_kinase_AS"/>
</dbReference>
<organism evidence="2 3">
    <name type="scientific">Coprinopsis marcescibilis</name>
    <name type="common">Agaric fungus</name>
    <name type="synonym">Psathyrella marcescibilis</name>
    <dbReference type="NCBI Taxonomy" id="230819"/>
    <lineage>
        <taxon>Eukaryota</taxon>
        <taxon>Fungi</taxon>
        <taxon>Dikarya</taxon>
        <taxon>Basidiomycota</taxon>
        <taxon>Agaricomycotina</taxon>
        <taxon>Agaricomycetes</taxon>
        <taxon>Agaricomycetidae</taxon>
        <taxon>Agaricales</taxon>
        <taxon>Agaricineae</taxon>
        <taxon>Psathyrellaceae</taxon>
        <taxon>Coprinopsis</taxon>
    </lineage>
</organism>
<name>A0A5C3KJC2_COPMA</name>
<accession>A0A5C3KJC2</accession>
<dbReference type="Proteomes" id="UP000307440">
    <property type="component" value="Unassembled WGS sequence"/>
</dbReference>
<sequence>MGSNPGRIGALGDTLENIEEREMHITASRTCQKLWMVKSASEFKQVWLDCVKCHYWAFKKRKILHRDLSENNILFWRNQKSSGKGSEIKGVLNDWDMGALLSDEPKPSEKHLAGTIPFMAYELLSSNNLPSAHFLRHDLESFLYILMWAIDNYNLKAKTGRETRRAQAIGMLANRYPCCASQLEVFFIFIHPRTPWR</sequence>
<dbReference type="InterPro" id="IPR011009">
    <property type="entry name" value="Kinase-like_dom_sf"/>
</dbReference>
<proteinExistence type="predicted"/>
<dbReference type="Gene3D" id="1.10.510.10">
    <property type="entry name" value="Transferase(Phosphotransferase) domain 1"/>
    <property type="match status" value="1"/>
</dbReference>
<evidence type="ECO:0000313" key="3">
    <source>
        <dbReference type="Proteomes" id="UP000307440"/>
    </source>
</evidence>
<dbReference type="AlphaFoldDB" id="A0A5C3KJC2"/>
<gene>
    <name evidence="2" type="ORF">FA15DRAFT_137167</name>
</gene>
<keyword evidence="3" id="KW-1185">Reference proteome</keyword>
<dbReference type="InterPro" id="IPR000719">
    <property type="entry name" value="Prot_kinase_dom"/>
</dbReference>
<dbReference type="PROSITE" id="PS00109">
    <property type="entry name" value="PROTEIN_KINASE_TYR"/>
    <property type="match status" value="1"/>
</dbReference>